<protein>
    <submittedName>
        <fullName evidence="1">Uncharacterized protein</fullName>
    </submittedName>
</protein>
<name>A0A5E6QBM4_PSEFL</name>
<evidence type="ECO:0000313" key="2">
    <source>
        <dbReference type="Proteomes" id="UP000344274"/>
    </source>
</evidence>
<gene>
    <name evidence="1" type="ORF">PS673_00881</name>
</gene>
<dbReference type="EMBL" id="CABVHB010000004">
    <property type="protein sequence ID" value="VVM53311.1"/>
    <property type="molecule type" value="Genomic_DNA"/>
</dbReference>
<sequence>MQSAVKHISTAYQPLFEQVNTTFAKVVEAAQRWQEARKEDVTVMADNGWYPNWFTFFYTPETEPSSIDELMSMHLNENWEDITQKILELCQNRTHILEAAFDLHKSGNYIASIPLFLAQADGICCESLKSFLFTKNETEERIKELIDNGQIETNMLTNIFLEPFKLKNHHNAGISKATAQAKNKAPNRNGILHGHRKHLDYGTEINSLKCFSLLSFITYSTKEIIRST</sequence>
<accession>A0A5E6QBM4</accession>
<dbReference type="Proteomes" id="UP000344274">
    <property type="component" value="Unassembled WGS sequence"/>
</dbReference>
<proteinExistence type="predicted"/>
<organism evidence="1 2">
    <name type="scientific">Pseudomonas fluorescens</name>
    <dbReference type="NCBI Taxonomy" id="294"/>
    <lineage>
        <taxon>Bacteria</taxon>
        <taxon>Pseudomonadati</taxon>
        <taxon>Pseudomonadota</taxon>
        <taxon>Gammaproteobacteria</taxon>
        <taxon>Pseudomonadales</taxon>
        <taxon>Pseudomonadaceae</taxon>
        <taxon>Pseudomonas</taxon>
    </lineage>
</organism>
<dbReference type="AlphaFoldDB" id="A0A5E6QBM4"/>
<reference evidence="1 2" key="1">
    <citation type="submission" date="2019-09" db="EMBL/GenBank/DDBJ databases">
        <authorList>
            <person name="Chandra G."/>
            <person name="Truman W A."/>
        </authorList>
    </citation>
    <scope>NUCLEOTIDE SEQUENCE [LARGE SCALE GENOMIC DNA]</scope>
    <source>
        <strain evidence="1">PS673</strain>
    </source>
</reference>
<evidence type="ECO:0000313" key="1">
    <source>
        <dbReference type="EMBL" id="VVM53311.1"/>
    </source>
</evidence>